<name>A0A380FZJ5_9STAP</name>
<keyword evidence="4" id="KW-1185">Reference proteome</keyword>
<protein>
    <submittedName>
        <fullName evidence="1">Domain of uncharacterized function (DUF1413)</fullName>
    </submittedName>
</protein>
<proteinExistence type="predicted"/>
<dbReference type="Proteomes" id="UP000254047">
    <property type="component" value="Unassembled WGS sequence"/>
</dbReference>
<gene>
    <name evidence="2" type="ORF">BJR09_00325</name>
    <name evidence="1" type="ORF">NCTC13830_01571</name>
</gene>
<evidence type="ECO:0000313" key="1">
    <source>
        <dbReference type="EMBL" id="SUM44175.1"/>
    </source>
</evidence>
<dbReference type="RefSeq" id="WP_103297780.1">
    <property type="nucleotide sequence ID" value="NZ_SRLF01000002.1"/>
</dbReference>
<accession>A0A380FZJ5</accession>
<dbReference type="EMBL" id="UHDO01000001">
    <property type="protein sequence ID" value="SUM44175.1"/>
    <property type="molecule type" value="Genomic_DNA"/>
</dbReference>
<reference evidence="1 3" key="1">
    <citation type="submission" date="2018-06" db="EMBL/GenBank/DDBJ databases">
        <authorList>
            <consortium name="Pathogen Informatics"/>
            <person name="Doyle S."/>
        </authorList>
    </citation>
    <scope>NUCLEOTIDE SEQUENCE [LARGE SCALE GENOMIC DNA]</scope>
    <source>
        <strain evidence="1 3">NCTC13830</strain>
    </source>
</reference>
<dbReference type="InterPro" id="IPR010813">
    <property type="entry name" value="DUF1413"/>
</dbReference>
<evidence type="ECO:0000313" key="2">
    <source>
        <dbReference type="EMBL" id="TGE19438.1"/>
    </source>
</evidence>
<sequence>MICCVNKHVKYAVENLQTISPQTSFQLKDLLGNSYYNSLDSSEQEFIEFKFHELVLRGEIMNVSIKGMSDEGIYHYLKQY</sequence>
<reference evidence="2 4" key="2">
    <citation type="submission" date="2019-04" db="EMBL/GenBank/DDBJ databases">
        <title>Genomic characterization of Staphylococcus petrasii strains.</title>
        <authorList>
            <person name="Vrbovska V."/>
            <person name="Kovarovic V."/>
            <person name="Maslanova I."/>
            <person name="Indrakova A."/>
            <person name="Petras P."/>
            <person name="Sedo O."/>
            <person name="Svec P."/>
            <person name="Fisarova L."/>
            <person name="Sedlacek I."/>
            <person name="Doskar J."/>
            <person name="Pantucek R."/>
        </authorList>
    </citation>
    <scope>NUCLEOTIDE SEQUENCE [LARGE SCALE GENOMIC DNA]</scope>
    <source>
        <strain evidence="2 4">P5404</strain>
    </source>
</reference>
<evidence type="ECO:0000313" key="4">
    <source>
        <dbReference type="Proteomes" id="UP000297598"/>
    </source>
</evidence>
<dbReference type="Pfam" id="PF07205">
    <property type="entry name" value="DUF1413"/>
    <property type="match status" value="1"/>
</dbReference>
<evidence type="ECO:0000313" key="3">
    <source>
        <dbReference type="Proteomes" id="UP000254047"/>
    </source>
</evidence>
<dbReference type="OrthoDB" id="2405364at2"/>
<dbReference type="Proteomes" id="UP000297598">
    <property type="component" value="Unassembled WGS sequence"/>
</dbReference>
<dbReference type="AlphaFoldDB" id="A0A380FZJ5"/>
<organism evidence="1 3">
    <name type="scientific">Staphylococcus petrasii</name>
    <dbReference type="NCBI Taxonomy" id="1276936"/>
    <lineage>
        <taxon>Bacteria</taxon>
        <taxon>Bacillati</taxon>
        <taxon>Bacillota</taxon>
        <taxon>Bacilli</taxon>
        <taxon>Bacillales</taxon>
        <taxon>Staphylococcaceae</taxon>
        <taxon>Staphylococcus</taxon>
    </lineage>
</organism>
<dbReference type="EMBL" id="SRLS01000001">
    <property type="protein sequence ID" value="TGE19438.1"/>
    <property type="molecule type" value="Genomic_DNA"/>
</dbReference>